<evidence type="ECO:0000259" key="10">
    <source>
        <dbReference type="PROSITE" id="PS51805"/>
    </source>
</evidence>
<accession>G8BP96</accession>
<evidence type="ECO:0008006" key="13">
    <source>
        <dbReference type="Google" id="ProtNLM"/>
    </source>
</evidence>
<dbReference type="SUPFAM" id="SSF57903">
    <property type="entry name" value="FYVE/PHD zinc finger"/>
    <property type="match status" value="1"/>
</dbReference>
<dbReference type="Pfam" id="PF10513">
    <property type="entry name" value="EPL1"/>
    <property type="match status" value="1"/>
</dbReference>
<evidence type="ECO:0000256" key="8">
    <source>
        <dbReference type="SAM" id="MobiDB-lite"/>
    </source>
</evidence>
<dbReference type="PROSITE" id="PS50016">
    <property type="entry name" value="ZF_PHD_2"/>
    <property type="match status" value="1"/>
</dbReference>
<gene>
    <name evidence="11" type="primary">TPHA0B01550</name>
    <name evidence="11" type="ordered locus">TPHA_0B01550</name>
</gene>
<dbReference type="Pfam" id="PF13831">
    <property type="entry name" value="PHD_2"/>
    <property type="match status" value="1"/>
</dbReference>
<dbReference type="RefSeq" id="XP_003684261.1">
    <property type="nucleotide sequence ID" value="XM_003684213.1"/>
</dbReference>
<evidence type="ECO:0000256" key="3">
    <source>
        <dbReference type="ARBA" id="ARBA00022737"/>
    </source>
</evidence>
<sequence length="734" mass="84211">MSGELKDDGPKLREERNFEEFYDDLTKNTIIPLTLYKDNNDSADDNLNSGDHAEHKDTEKDQVPKVQLKQLIFNGKVTIEPIILNRHRNDIKKTTISINQLDTPKYPKRVARPSKRPRTDSSLHPSINDDSKIAYINKFNDIYSSPNIQPKILKALSSIVPNSNKFNIGYDMDEQDALYLESLNQKLAKGNMTPEIFETTISILEMKWHNLEKHIPPKSLTADINSQDYQRKASQIHYQLYGSDDGTGSIEHACAVCGGGESTQTNAIVFCDGCNLAVHQECYGIIFIPEGQWLCRLCLVSKDRKVDCLFCPSTTGAFKQTDTGSWAHVVCALWLPELYFANLNYMEPIEGMKNINKSRWRLNCYICDQKIGACIQCSNKNCFTAYHVTCAKRSNLYMSFNNIPVSSVAQNQTVNDLTIESFCDKHSPRFWPDCKEGLIKTKRYFKNLMHNNNIIKSTSSNSSNGKIAKHIWRTNRGTPIAPQIFADNLSTFLTVLNFENTNKLSYELCKYWSMKRELKRGAPLVRIFDANSYNLLDITQINQRMEFANLLLRDISSLKHMTGLIKKRIILKDEIDKLDDTLKMSTRFSEYKILKEFFYPKFLNSNHIKVLERNVKNVCFSNFIEKCRSESYDSTGEILQAFELATKEIEEDMTTSRIVDSSIDSLKTLLAELIADIKSKDSSQYLKQDFIVENNKIIGERPWRGPYLMEEEGLSDVEDLSQKDVRILKGLLHN</sequence>
<feature type="region of interest" description="Disordered" evidence="8">
    <location>
        <begin position="102"/>
        <end position="126"/>
    </location>
</feature>
<dbReference type="GO" id="GO:1990467">
    <property type="term" value="C:NuA3a histone acetyltransferase complex"/>
    <property type="evidence" value="ECO:0007669"/>
    <property type="project" value="EnsemblFungi"/>
</dbReference>
<keyword evidence="6" id="KW-0539">Nucleus</keyword>
<evidence type="ECO:0000256" key="1">
    <source>
        <dbReference type="ARBA" id="ARBA00004123"/>
    </source>
</evidence>
<dbReference type="GO" id="GO:0008270">
    <property type="term" value="F:zinc ion binding"/>
    <property type="evidence" value="ECO:0007669"/>
    <property type="project" value="UniProtKB-KW"/>
</dbReference>
<dbReference type="SMART" id="SM00249">
    <property type="entry name" value="PHD"/>
    <property type="match status" value="2"/>
</dbReference>
<dbReference type="GeneID" id="11535084"/>
<dbReference type="GO" id="GO:0006357">
    <property type="term" value="P:regulation of transcription by RNA polymerase II"/>
    <property type="evidence" value="ECO:0007669"/>
    <property type="project" value="TreeGrafter"/>
</dbReference>
<proteinExistence type="predicted"/>
<dbReference type="OrthoDB" id="20839at2759"/>
<dbReference type="HOGENOM" id="CLU_002663_1_0_1"/>
<evidence type="ECO:0000256" key="6">
    <source>
        <dbReference type="ARBA" id="ARBA00023242"/>
    </source>
</evidence>
<feature type="compositionally biased region" description="Basic residues" evidence="8">
    <location>
        <begin position="106"/>
        <end position="116"/>
    </location>
</feature>
<reference evidence="11 12" key="1">
    <citation type="journal article" date="2011" name="Proc. Natl. Acad. Sci. U.S.A.">
        <title>Evolutionary erosion of yeast sex chromosomes by mating-type switching accidents.</title>
        <authorList>
            <person name="Gordon J.L."/>
            <person name="Armisen D."/>
            <person name="Proux-Wera E."/>
            <person name="Oheigeartaigh S.S."/>
            <person name="Byrne K.P."/>
            <person name="Wolfe K.H."/>
        </authorList>
    </citation>
    <scope>NUCLEOTIDE SEQUENCE [LARGE SCALE GENOMIC DNA]</scope>
    <source>
        <strain evidence="12">ATCC 24235 / CBS 4417 / NBRC 1672 / NRRL Y-8282 / UCD 70-5</strain>
    </source>
</reference>
<dbReference type="GO" id="GO:0006338">
    <property type="term" value="P:chromatin remodeling"/>
    <property type="evidence" value="ECO:0007669"/>
    <property type="project" value="EnsemblFungi"/>
</dbReference>
<dbReference type="PROSITE" id="PS01359">
    <property type="entry name" value="ZF_PHD_1"/>
    <property type="match status" value="1"/>
</dbReference>
<dbReference type="GO" id="GO:0140003">
    <property type="term" value="F:histone H3K36me3 reader activity"/>
    <property type="evidence" value="ECO:0007669"/>
    <property type="project" value="EnsemblFungi"/>
</dbReference>
<evidence type="ECO:0000259" key="9">
    <source>
        <dbReference type="PROSITE" id="PS50016"/>
    </source>
</evidence>
<feature type="compositionally biased region" description="Basic and acidic residues" evidence="8">
    <location>
        <begin position="117"/>
        <end position="126"/>
    </location>
</feature>
<dbReference type="GO" id="GO:1990468">
    <property type="term" value="C:NuA3b histone acetyltransferase complex"/>
    <property type="evidence" value="ECO:0007669"/>
    <property type="project" value="EnsemblFungi"/>
</dbReference>
<dbReference type="InterPro" id="IPR034732">
    <property type="entry name" value="EPHD"/>
</dbReference>
<dbReference type="InterPro" id="IPR013083">
    <property type="entry name" value="Znf_RING/FYVE/PHD"/>
</dbReference>
<dbReference type="InterPro" id="IPR011011">
    <property type="entry name" value="Znf_FYVE_PHD"/>
</dbReference>
<evidence type="ECO:0000313" key="11">
    <source>
        <dbReference type="EMBL" id="CCE61827.1"/>
    </source>
</evidence>
<feature type="domain" description="PHD-type" evidence="9">
    <location>
        <begin position="251"/>
        <end position="301"/>
    </location>
</feature>
<dbReference type="InterPro" id="IPR001965">
    <property type="entry name" value="Znf_PHD"/>
</dbReference>
<evidence type="ECO:0000313" key="12">
    <source>
        <dbReference type="Proteomes" id="UP000005666"/>
    </source>
</evidence>
<feature type="domain" description="PHD-type" evidence="10">
    <location>
        <begin position="305"/>
        <end position="427"/>
    </location>
</feature>
<keyword evidence="12" id="KW-1185">Reference proteome</keyword>
<evidence type="ECO:0000256" key="7">
    <source>
        <dbReference type="PROSITE-ProRule" id="PRU00146"/>
    </source>
</evidence>
<dbReference type="KEGG" id="tpf:TPHA_0B01550"/>
<dbReference type="STRING" id="1071381.G8BP96"/>
<dbReference type="GO" id="GO:0005634">
    <property type="term" value="C:nucleus"/>
    <property type="evidence" value="ECO:0007669"/>
    <property type="project" value="UniProtKB-SubCell"/>
</dbReference>
<dbReference type="InterPro" id="IPR050701">
    <property type="entry name" value="Histone_Mod_Regulator"/>
</dbReference>
<comment type="subcellular location">
    <subcellularLocation>
        <location evidence="1">Nucleus</location>
    </subcellularLocation>
</comment>
<dbReference type="FunFam" id="3.30.40.10:FF:000007">
    <property type="entry name" value="Bromodomain containing 1, isoform CRA_b"/>
    <property type="match status" value="1"/>
</dbReference>
<dbReference type="eggNOG" id="KOG0955">
    <property type="taxonomic scope" value="Eukaryota"/>
</dbReference>
<dbReference type="PANTHER" id="PTHR13793">
    <property type="entry name" value="PHD FINGER PROTEINS"/>
    <property type="match status" value="1"/>
</dbReference>
<organism evidence="11 12">
    <name type="scientific">Tetrapisispora phaffii (strain ATCC 24235 / CBS 4417 / NBRC 1672 / NRRL Y-8282 / UCD 70-5)</name>
    <name type="common">Yeast</name>
    <name type="synonym">Fabospora phaffii</name>
    <dbReference type="NCBI Taxonomy" id="1071381"/>
    <lineage>
        <taxon>Eukaryota</taxon>
        <taxon>Fungi</taxon>
        <taxon>Dikarya</taxon>
        <taxon>Ascomycota</taxon>
        <taxon>Saccharomycotina</taxon>
        <taxon>Saccharomycetes</taxon>
        <taxon>Saccharomycetales</taxon>
        <taxon>Saccharomycetaceae</taxon>
        <taxon>Tetrapisispora</taxon>
    </lineage>
</organism>
<dbReference type="CDD" id="cd15492">
    <property type="entry name" value="PHD_BRPF_JADE_like"/>
    <property type="match status" value="1"/>
</dbReference>
<keyword evidence="3" id="KW-0677">Repeat</keyword>
<dbReference type="InterPro" id="IPR019786">
    <property type="entry name" value="Zinc_finger_PHD-type_CS"/>
</dbReference>
<dbReference type="Proteomes" id="UP000005666">
    <property type="component" value="Chromosome 2"/>
</dbReference>
<dbReference type="EMBL" id="HE612857">
    <property type="protein sequence ID" value="CCE61827.1"/>
    <property type="molecule type" value="Genomic_DNA"/>
</dbReference>
<dbReference type="Pfam" id="PF13832">
    <property type="entry name" value="zf-HC5HC2H_2"/>
    <property type="match status" value="1"/>
</dbReference>
<protein>
    <recommendedName>
        <fullName evidence="13">PHD-type domain-containing protein</fullName>
    </recommendedName>
</protein>
<dbReference type="AlphaFoldDB" id="G8BP96"/>
<evidence type="ECO:0000256" key="2">
    <source>
        <dbReference type="ARBA" id="ARBA00022723"/>
    </source>
</evidence>
<dbReference type="PROSITE" id="PS51805">
    <property type="entry name" value="EPHD"/>
    <property type="match status" value="1"/>
</dbReference>
<name>G8BP96_TETPH</name>
<keyword evidence="2" id="KW-0479">Metal-binding</keyword>
<keyword evidence="4 7" id="KW-0863">Zinc-finger</keyword>
<feature type="region of interest" description="Disordered" evidence="8">
    <location>
        <begin position="36"/>
        <end position="63"/>
    </location>
</feature>
<dbReference type="InterPro" id="IPR019542">
    <property type="entry name" value="Enhancer_polycomb-like_N"/>
</dbReference>
<dbReference type="Gene3D" id="3.30.40.10">
    <property type="entry name" value="Zinc/RING finger domain, C3HC4 (zinc finger)"/>
    <property type="match status" value="2"/>
</dbReference>
<dbReference type="PANTHER" id="PTHR13793:SF107">
    <property type="entry name" value="BROMODOMAIN-CONTAINING PROTEIN HOMOLOG"/>
    <property type="match status" value="1"/>
</dbReference>
<evidence type="ECO:0000256" key="4">
    <source>
        <dbReference type="ARBA" id="ARBA00022771"/>
    </source>
</evidence>
<feature type="compositionally biased region" description="Basic and acidic residues" evidence="8">
    <location>
        <begin position="51"/>
        <end position="63"/>
    </location>
</feature>
<keyword evidence="5" id="KW-0862">Zinc</keyword>
<evidence type="ECO:0000256" key="5">
    <source>
        <dbReference type="ARBA" id="ARBA00022833"/>
    </source>
</evidence>
<dbReference type="OMA" id="CKYWSMK"/>
<dbReference type="InterPro" id="IPR019787">
    <property type="entry name" value="Znf_PHD-finger"/>
</dbReference>